<protein>
    <submittedName>
        <fullName evidence="2">Argonaute binding protein 2</fullName>
    </submittedName>
</protein>
<sequence length="317" mass="36543">MFRKKRTASTPKAFNLGNSLEDLGLQITSDYRLRKQRSPDELYEFSVSKDKAYNEHYYQAVLEHIHDWTIATCMLQAIPISAKENKTDEPYAFVYTTNNWRENTKGLVIIVQSLSHPLIWTNRNVKEHDLRDATVVNMICGCVNMGYAVAIFTPSALLWDTHKKIPRTISSFISLGDQITKQNYIPSIRSPEEYVTKGLNYILSQSKALKIYYIGAEYGSQPLNMYLDRNWETLSSRAASVILLMNITSIYELNNQNYLNYLSENCWNYNPSNRPKQELLVDLTAATGLKTFSCGEFIEFIYDDITNILLDKMKNES</sequence>
<proteinExistence type="predicted"/>
<dbReference type="GO" id="GO:0033167">
    <property type="term" value="C:ARC complex"/>
    <property type="evidence" value="ECO:0007669"/>
    <property type="project" value="EnsemblFungi"/>
</dbReference>
<evidence type="ECO:0000259" key="1">
    <source>
        <dbReference type="Pfam" id="PF22749"/>
    </source>
</evidence>
<evidence type="ECO:0000313" key="2">
    <source>
        <dbReference type="EMBL" id="EPY51824.1"/>
    </source>
</evidence>
<dbReference type="HOGENOM" id="CLU_1034984_0_0_1"/>
<organism evidence="2 3">
    <name type="scientific">Schizosaccharomyces cryophilus (strain OY26 / ATCC MYA-4695 / CBS 11777 / NBRC 106824 / NRRL Y48691)</name>
    <name type="common">Fission yeast</name>
    <dbReference type="NCBI Taxonomy" id="653667"/>
    <lineage>
        <taxon>Eukaryota</taxon>
        <taxon>Fungi</taxon>
        <taxon>Dikarya</taxon>
        <taxon>Ascomycota</taxon>
        <taxon>Taphrinomycotina</taxon>
        <taxon>Schizosaccharomycetes</taxon>
        <taxon>Schizosaccharomycetales</taxon>
        <taxon>Schizosaccharomycetaceae</taxon>
        <taxon>Schizosaccharomyces</taxon>
    </lineage>
</organism>
<dbReference type="OMA" id="NEHYYQA"/>
<dbReference type="GO" id="GO:0005737">
    <property type="term" value="C:cytoplasm"/>
    <property type="evidence" value="ECO:0007669"/>
    <property type="project" value="EnsemblFungi"/>
</dbReference>
<dbReference type="AlphaFoldDB" id="S9W0C0"/>
<dbReference type="GeneID" id="25034579"/>
<dbReference type="GO" id="GO:0140727">
    <property type="term" value="P:siRNA-mediated pericentric heterochromatin formation"/>
    <property type="evidence" value="ECO:0007669"/>
    <property type="project" value="EnsemblFungi"/>
</dbReference>
<evidence type="ECO:0000313" key="3">
    <source>
        <dbReference type="Proteomes" id="UP000015464"/>
    </source>
</evidence>
<name>S9W0C0_SCHCR</name>
<dbReference type="InterPro" id="IPR053858">
    <property type="entry name" value="Arb2_dom"/>
</dbReference>
<feature type="domain" description="Arb2" evidence="1">
    <location>
        <begin position="18"/>
        <end position="276"/>
    </location>
</feature>
<dbReference type="GO" id="GO:0035197">
    <property type="term" value="F:siRNA binding"/>
    <property type="evidence" value="ECO:0007669"/>
    <property type="project" value="EnsemblFungi"/>
</dbReference>
<dbReference type="PANTHER" id="PTHR21357:SF4">
    <property type="entry name" value="FAM172 FAMILY PROTEIN HOMOLOG CG10038"/>
    <property type="match status" value="1"/>
</dbReference>
<dbReference type="Proteomes" id="UP000015464">
    <property type="component" value="Unassembled WGS sequence"/>
</dbReference>
<dbReference type="Pfam" id="PF22749">
    <property type="entry name" value="Arb2"/>
    <property type="match status" value="1"/>
</dbReference>
<dbReference type="InterPro" id="IPR048263">
    <property type="entry name" value="Arb2"/>
</dbReference>
<dbReference type="OrthoDB" id="5352252at2759"/>
<dbReference type="EMBL" id="KE546990">
    <property type="protein sequence ID" value="EPY51824.1"/>
    <property type="molecule type" value="Genomic_DNA"/>
</dbReference>
<dbReference type="STRING" id="653667.S9W0C0"/>
<accession>S9W0C0</accession>
<gene>
    <name evidence="2" type="ORF">SPOG_00247</name>
</gene>
<keyword evidence="3" id="KW-1185">Reference proteome</keyword>
<dbReference type="eggNOG" id="ENOG502SGUN">
    <property type="taxonomic scope" value="Eukaryota"/>
</dbReference>
<reference evidence="2 3" key="1">
    <citation type="journal article" date="2011" name="Science">
        <title>Comparative functional genomics of the fission yeasts.</title>
        <authorList>
            <person name="Rhind N."/>
            <person name="Chen Z."/>
            <person name="Yassour M."/>
            <person name="Thompson D.A."/>
            <person name="Haas B.J."/>
            <person name="Habib N."/>
            <person name="Wapinski I."/>
            <person name="Roy S."/>
            <person name="Lin M.F."/>
            <person name="Heiman D.I."/>
            <person name="Young S.K."/>
            <person name="Furuya K."/>
            <person name="Guo Y."/>
            <person name="Pidoux A."/>
            <person name="Chen H.M."/>
            <person name="Robbertse B."/>
            <person name="Goldberg J.M."/>
            <person name="Aoki K."/>
            <person name="Bayne E.H."/>
            <person name="Berlin A.M."/>
            <person name="Desjardins C.A."/>
            <person name="Dobbs E."/>
            <person name="Dukaj L."/>
            <person name="Fan L."/>
            <person name="FitzGerald M.G."/>
            <person name="French C."/>
            <person name="Gujja S."/>
            <person name="Hansen K."/>
            <person name="Keifenheim D."/>
            <person name="Levin J.Z."/>
            <person name="Mosher R.A."/>
            <person name="Mueller C.A."/>
            <person name="Pfiffner J."/>
            <person name="Priest M."/>
            <person name="Russ C."/>
            <person name="Smialowska A."/>
            <person name="Swoboda P."/>
            <person name="Sykes S.M."/>
            <person name="Vaughn M."/>
            <person name="Vengrova S."/>
            <person name="Yoder R."/>
            <person name="Zeng Q."/>
            <person name="Allshire R."/>
            <person name="Baulcombe D."/>
            <person name="Birren B.W."/>
            <person name="Brown W."/>
            <person name="Ekwall K."/>
            <person name="Kellis M."/>
            <person name="Leatherwood J."/>
            <person name="Levin H."/>
            <person name="Margalit H."/>
            <person name="Martienssen R."/>
            <person name="Nieduszynski C.A."/>
            <person name="Spatafora J.W."/>
            <person name="Friedman N."/>
            <person name="Dalgaard J.Z."/>
            <person name="Baumann P."/>
            <person name="Niki H."/>
            <person name="Regev A."/>
            <person name="Nusbaum C."/>
        </authorList>
    </citation>
    <scope>NUCLEOTIDE SEQUENCE [LARGE SCALE GENOMIC DNA]</scope>
    <source>
        <strain evidence="3">OY26 / ATCC MYA-4695 / CBS 11777 / NBRC 106824 / NRRL Y48691</strain>
    </source>
</reference>
<dbReference type="PANTHER" id="PTHR21357">
    <property type="entry name" value="FAM172 FAMILY PROTEIN HOMOLOG CG10038"/>
    <property type="match status" value="1"/>
</dbReference>
<dbReference type="RefSeq" id="XP_013023210.1">
    <property type="nucleotide sequence ID" value="XM_013167756.1"/>
</dbReference>